<name>A0A068VT90_PROFF</name>
<dbReference type="EC" id="1.1.1.276" evidence="3"/>
<dbReference type="EMBL" id="LM676443">
    <property type="protein sequence ID" value="CEP27760.1"/>
    <property type="molecule type" value="Genomic_DNA"/>
</dbReference>
<keyword evidence="2 3" id="KW-0560">Oxidoreductase</keyword>
<evidence type="ECO:0000256" key="1">
    <source>
        <dbReference type="ARBA" id="ARBA00006484"/>
    </source>
</evidence>
<protein>
    <submittedName>
        <fullName evidence="3">Serine 3-dehydrogenase</fullName>
        <ecNumber evidence="3">1.1.1.276</ecNumber>
    </submittedName>
</protein>
<evidence type="ECO:0000313" key="3">
    <source>
        <dbReference type="EMBL" id="CEP27760.1"/>
    </source>
</evidence>
<organism evidence="3">
    <name type="scientific">Propionibacterium freudenreichii subsp. freudenreichii</name>
    <dbReference type="NCBI Taxonomy" id="66712"/>
    <lineage>
        <taxon>Bacteria</taxon>
        <taxon>Bacillati</taxon>
        <taxon>Actinomycetota</taxon>
        <taxon>Actinomycetes</taxon>
        <taxon>Propionibacteriales</taxon>
        <taxon>Propionibacteriaceae</taxon>
        <taxon>Propionibacterium</taxon>
    </lineage>
</organism>
<dbReference type="FunFam" id="3.40.50.720:FF:000047">
    <property type="entry name" value="NADP-dependent L-serine/L-allo-threonine dehydrogenase"/>
    <property type="match status" value="1"/>
</dbReference>
<dbReference type="GO" id="GO:0031132">
    <property type="term" value="F:serine 3-dehydrogenase activity"/>
    <property type="evidence" value="ECO:0007669"/>
    <property type="project" value="UniProtKB-EC"/>
</dbReference>
<dbReference type="RefSeq" id="WP_013161728.1">
    <property type="nucleotide sequence ID" value="NZ_CP010341.1"/>
</dbReference>
<dbReference type="PANTHER" id="PTHR42901:SF1">
    <property type="entry name" value="ALCOHOL DEHYDROGENASE"/>
    <property type="match status" value="1"/>
</dbReference>
<dbReference type="GeneID" id="61221529"/>
<reference evidence="3" key="1">
    <citation type="submission" date="2014-08" db="EMBL/GenBank/DDBJ databases">
        <authorList>
            <person name="Falentin Helene"/>
        </authorList>
    </citation>
    <scope>NUCLEOTIDE SEQUENCE</scope>
</reference>
<proteinExistence type="inferred from homology"/>
<dbReference type="Gene3D" id="3.40.50.720">
    <property type="entry name" value="NAD(P)-binding Rossmann-like Domain"/>
    <property type="match status" value="1"/>
</dbReference>
<dbReference type="Pfam" id="PF00106">
    <property type="entry name" value="adh_short"/>
    <property type="match status" value="1"/>
</dbReference>
<evidence type="ECO:0000256" key="2">
    <source>
        <dbReference type="ARBA" id="ARBA00023002"/>
    </source>
</evidence>
<sequence>MTETLGTAVVTGASSGIGAATARRLAMDGFLVYCVARRTDRINALAEEIGGVAITCDVTDQAQVDAMAAQLPAQLDVLFNDAGGAFGQENVEDANLDEWNKMYQLNVLGTARVTKALLPRIEAGQGTLVFLTSTAAEYPYVGGAGYCGAKAAERNIAGAMRLELGGRPIRVLEISPGMVKTDEFSLTRFAGDKAEADAVYAGVAEPLVAEDIADCVAWAVTRPAHVNIDRMVVRPRAQVSNYKVYRH</sequence>
<dbReference type="SUPFAM" id="SSF51735">
    <property type="entry name" value="NAD(P)-binding Rossmann-fold domains"/>
    <property type="match status" value="1"/>
</dbReference>
<dbReference type="PRINTS" id="PR00081">
    <property type="entry name" value="GDHRDH"/>
</dbReference>
<dbReference type="PANTHER" id="PTHR42901">
    <property type="entry name" value="ALCOHOL DEHYDROGENASE"/>
    <property type="match status" value="1"/>
</dbReference>
<dbReference type="InterPro" id="IPR002347">
    <property type="entry name" value="SDR_fam"/>
</dbReference>
<accession>A0A068VT90</accession>
<dbReference type="AlphaFoldDB" id="A0A068VT90"/>
<dbReference type="InterPro" id="IPR036291">
    <property type="entry name" value="NAD(P)-bd_dom_sf"/>
</dbReference>
<comment type="similarity">
    <text evidence="1">Belongs to the short-chain dehydrogenases/reductases (SDR) family.</text>
</comment>
<gene>
    <name evidence="3" type="primary">sdh</name>
    <name evidence="3" type="ORF">PFCIRM138_05835</name>
</gene>